<protein>
    <recommendedName>
        <fullName evidence="2">Pyrrolo-quinoline quinone repeat domain-containing protein</fullName>
    </recommendedName>
</protein>
<accession>A0A398DES4</accession>
<evidence type="ECO:0000313" key="4">
    <source>
        <dbReference type="EMBL" id="RIE12353.1"/>
    </source>
</evidence>
<sequence>MTSAATPQRYGALTALVTGFLSTIRSRNGGQEMTTNRQSQKRPWVITGLLVLALLSIAMTGCRHQTASGTVNSTFVDVNGLLTAPTKVAASYATENLNLGNDSCAGIPQFLDGALYTFSYHDDLTQWTTAWDQATGKKLWSVPTNADIYISSNATFTTDGKYLFFIRQESQGVPGQIDPFVVYLDKATGVTEQDIGLEAVGTLYTNVLSNIAVNVDQQDHTKDTMYLLCDEERRNPSLGNYSNGIEQAIGRGAEIRARDITTAGMLDFVNYPVFSPYSGASSQLLCDGGILYTSIPESPTVSLLTAIDLGTNKILWTEQFSGHAENLVKQGNMLIVPVSRDWQEQRIDVWTVGAGISTTTKLLWTHKIGVEHILNPIHFAVDHAHLYIQDSSGTLMALDLATGKEAWIQQFASYKTPITDGPDMGKLYDLYPDMMLTTTRDVLYVQDGGGLVAALDPTTGKELWSKRISQVVWGQTHTDNLFVLQPVDKGFFVIASDGKVDLWN</sequence>
<dbReference type="SMART" id="SM00564">
    <property type="entry name" value="PQQ"/>
    <property type="match status" value="2"/>
</dbReference>
<dbReference type="Pfam" id="PF13360">
    <property type="entry name" value="PQQ_2"/>
    <property type="match status" value="2"/>
</dbReference>
<keyword evidence="5" id="KW-1185">Reference proteome</keyword>
<dbReference type="PANTHER" id="PTHR34512">
    <property type="entry name" value="CELL SURFACE PROTEIN"/>
    <property type="match status" value="1"/>
</dbReference>
<dbReference type="RefSeq" id="WP_119089976.1">
    <property type="nucleotide sequence ID" value="NZ_QXIW01000031.1"/>
</dbReference>
<dbReference type="InterPro" id="IPR015943">
    <property type="entry name" value="WD40/YVTN_repeat-like_dom_sf"/>
</dbReference>
<dbReference type="InterPro" id="IPR018391">
    <property type="entry name" value="PQQ_b-propeller_rpt"/>
</dbReference>
<keyword evidence="1" id="KW-0472">Membrane</keyword>
<dbReference type="EMBL" id="QXIX01000055">
    <property type="protein sequence ID" value="RIE12353.1"/>
    <property type="molecule type" value="Genomic_DNA"/>
</dbReference>
<dbReference type="EMBL" id="QXIW01000031">
    <property type="protein sequence ID" value="RIE12219.1"/>
    <property type="molecule type" value="Genomic_DNA"/>
</dbReference>
<dbReference type="Proteomes" id="UP000265724">
    <property type="component" value="Unassembled WGS sequence"/>
</dbReference>
<comment type="caution">
    <text evidence="3">The sequence shown here is derived from an EMBL/GenBank/DDBJ whole genome shotgun (WGS) entry which is preliminary data.</text>
</comment>
<evidence type="ECO:0000313" key="5">
    <source>
        <dbReference type="Proteomes" id="UP000265724"/>
    </source>
</evidence>
<dbReference type="Gene3D" id="2.130.10.10">
    <property type="entry name" value="YVTN repeat-like/Quinoprotein amine dehydrogenase"/>
    <property type="match status" value="2"/>
</dbReference>
<name>A0A398DES4_9BACT</name>
<keyword evidence="1" id="KW-1133">Transmembrane helix</keyword>
<gene>
    <name evidence="4" type="ORF">SMC2_07050</name>
    <name evidence="3" type="ORF">SMC3_07440</name>
</gene>
<dbReference type="PANTHER" id="PTHR34512:SF30">
    <property type="entry name" value="OUTER MEMBRANE PROTEIN ASSEMBLY FACTOR BAMB"/>
    <property type="match status" value="1"/>
</dbReference>
<feature type="transmembrane region" description="Helical" evidence="1">
    <location>
        <begin position="43"/>
        <end position="61"/>
    </location>
</feature>
<dbReference type="InterPro" id="IPR011047">
    <property type="entry name" value="Quinoprotein_ADH-like_sf"/>
</dbReference>
<dbReference type="SUPFAM" id="SSF50998">
    <property type="entry name" value="Quinoprotein alcohol dehydrogenase-like"/>
    <property type="match status" value="1"/>
</dbReference>
<evidence type="ECO:0000313" key="6">
    <source>
        <dbReference type="Proteomes" id="UP000266042"/>
    </source>
</evidence>
<feature type="domain" description="Pyrrolo-quinoline quinone repeat" evidence="2">
    <location>
        <begin position="300"/>
        <end position="410"/>
    </location>
</feature>
<dbReference type="AlphaFoldDB" id="A0A398DES4"/>
<feature type="domain" description="Pyrrolo-quinoline quinone repeat" evidence="2">
    <location>
        <begin position="439"/>
        <end position="500"/>
    </location>
</feature>
<evidence type="ECO:0000313" key="3">
    <source>
        <dbReference type="EMBL" id="RIE12219.1"/>
    </source>
</evidence>
<reference evidence="5 6" key="1">
    <citation type="submission" date="2018-09" db="EMBL/GenBank/DDBJ databases">
        <title>Discovery and Ecogenomic Context for Candidatus Cryosericales, a Global Caldiserica Order Active in Thawing Permafrost.</title>
        <authorList>
            <person name="Martinez M.A."/>
            <person name="Woodcroft B.J."/>
            <person name="Ignacio Espinoza J.C."/>
            <person name="Zayed A."/>
            <person name="Singleton C.M."/>
            <person name="Boyd J."/>
            <person name="Li Y.-F."/>
            <person name="Purvine S."/>
            <person name="Maughan H."/>
            <person name="Hodgkins S.B."/>
            <person name="Anderson D."/>
            <person name="Sederholm M."/>
            <person name="Temperton B."/>
            <person name="Saleska S.R."/>
            <person name="Tyson G.W."/>
            <person name="Rich V.I."/>
        </authorList>
    </citation>
    <scope>NUCLEOTIDE SEQUENCE [LARGE SCALE GENOMIC DNA]</scope>
    <source>
        <strain evidence="4 5">SMC2</strain>
        <strain evidence="3 6">SMC3</strain>
    </source>
</reference>
<dbReference type="InterPro" id="IPR002372">
    <property type="entry name" value="PQQ_rpt_dom"/>
</dbReference>
<evidence type="ECO:0000259" key="2">
    <source>
        <dbReference type="Pfam" id="PF13360"/>
    </source>
</evidence>
<keyword evidence="1" id="KW-0812">Transmembrane</keyword>
<evidence type="ECO:0000256" key="1">
    <source>
        <dbReference type="SAM" id="Phobius"/>
    </source>
</evidence>
<dbReference type="Proteomes" id="UP000266042">
    <property type="component" value="Unassembled WGS sequence"/>
</dbReference>
<proteinExistence type="predicted"/>
<organism evidence="3 6">
    <name type="scientific">Candidatus Cryosericum hinesii</name>
    <dbReference type="NCBI Taxonomy" id="2290915"/>
    <lineage>
        <taxon>Bacteria</taxon>
        <taxon>Pseudomonadati</taxon>
        <taxon>Caldisericota/Cryosericota group</taxon>
        <taxon>Candidatus Cryosericota</taxon>
        <taxon>Candidatus Cryosericia</taxon>
        <taxon>Candidatus Cryosericales</taxon>
        <taxon>Candidatus Cryosericaceae</taxon>
        <taxon>Candidatus Cryosericum</taxon>
    </lineage>
</organism>